<evidence type="ECO:0000256" key="2">
    <source>
        <dbReference type="ARBA" id="ARBA00022705"/>
    </source>
</evidence>
<evidence type="ECO:0000313" key="8">
    <source>
        <dbReference type="Proteomes" id="UP000054350"/>
    </source>
</evidence>
<proteinExistence type="inferred from homology"/>
<evidence type="ECO:0000256" key="3">
    <source>
        <dbReference type="ARBA" id="ARBA00023125"/>
    </source>
</evidence>
<dbReference type="PANTHER" id="PTHR28605:SF1">
    <property type="entry name" value="CHROMOSOME TRANSMISSION FIDELITY FACTOR 8"/>
    <property type="match status" value="1"/>
</dbReference>
<dbReference type="GO" id="GO:0006260">
    <property type="term" value="P:DNA replication"/>
    <property type="evidence" value="ECO:0007669"/>
    <property type="project" value="UniProtKB-KW"/>
</dbReference>
<keyword evidence="5" id="KW-0131">Cell cycle</keyword>
<comment type="similarity">
    <text evidence="6">Belongs to the CTF8 family.</text>
</comment>
<dbReference type="GO" id="GO:0007064">
    <property type="term" value="P:mitotic sister chromatid cohesion"/>
    <property type="evidence" value="ECO:0007669"/>
    <property type="project" value="InterPro"/>
</dbReference>
<dbReference type="GO" id="GO:0031390">
    <property type="term" value="C:Ctf18 RFC-like complex"/>
    <property type="evidence" value="ECO:0007669"/>
    <property type="project" value="InterPro"/>
</dbReference>
<keyword evidence="2" id="KW-0235">DNA replication</keyword>
<keyword evidence="4" id="KW-0539">Nucleus</keyword>
<dbReference type="PANTHER" id="PTHR28605">
    <property type="entry name" value="CTF8, CHROMOSOME TRANSMISSION FIDELITY FACTOR 8 HOMOLOG (S. CEREVISIAE)"/>
    <property type="match status" value="1"/>
</dbReference>
<organism evidence="7 8">
    <name type="scientific">Allomyces macrogynus (strain ATCC 38327)</name>
    <name type="common">Allomyces javanicus var. macrogynus</name>
    <dbReference type="NCBI Taxonomy" id="578462"/>
    <lineage>
        <taxon>Eukaryota</taxon>
        <taxon>Fungi</taxon>
        <taxon>Fungi incertae sedis</taxon>
        <taxon>Blastocladiomycota</taxon>
        <taxon>Blastocladiomycetes</taxon>
        <taxon>Blastocladiales</taxon>
        <taxon>Blastocladiaceae</taxon>
        <taxon>Allomyces</taxon>
    </lineage>
</organism>
<dbReference type="OrthoDB" id="121932at2759"/>
<evidence type="ECO:0008006" key="9">
    <source>
        <dbReference type="Google" id="ProtNLM"/>
    </source>
</evidence>
<protein>
    <recommendedName>
        <fullName evidence="9">Chromosome transmission fidelity protein 8</fullName>
    </recommendedName>
</protein>
<dbReference type="GO" id="GO:0003677">
    <property type="term" value="F:DNA binding"/>
    <property type="evidence" value="ECO:0007669"/>
    <property type="project" value="UniProtKB-KW"/>
</dbReference>
<evidence type="ECO:0000256" key="6">
    <source>
        <dbReference type="ARBA" id="ARBA00038447"/>
    </source>
</evidence>
<keyword evidence="3" id="KW-0238">DNA-binding</keyword>
<comment type="subcellular location">
    <subcellularLocation>
        <location evidence="1">Nucleus</location>
    </subcellularLocation>
</comment>
<dbReference type="Pfam" id="PF09696">
    <property type="entry name" value="Ctf8"/>
    <property type="match status" value="1"/>
</dbReference>
<evidence type="ECO:0000256" key="5">
    <source>
        <dbReference type="ARBA" id="ARBA00023306"/>
    </source>
</evidence>
<evidence type="ECO:0000256" key="1">
    <source>
        <dbReference type="ARBA" id="ARBA00004123"/>
    </source>
</evidence>
<dbReference type="AlphaFoldDB" id="A0A0L0SGG9"/>
<dbReference type="STRING" id="578462.A0A0L0SGG9"/>
<reference evidence="7 8" key="2">
    <citation type="submission" date="2009-11" db="EMBL/GenBank/DDBJ databases">
        <title>The Genome Sequence of Allomyces macrogynus strain ATCC 38327.</title>
        <authorList>
            <consortium name="The Broad Institute Genome Sequencing Platform"/>
            <person name="Russ C."/>
            <person name="Cuomo C."/>
            <person name="Shea T."/>
            <person name="Young S.K."/>
            <person name="Zeng Q."/>
            <person name="Koehrsen M."/>
            <person name="Haas B."/>
            <person name="Borodovsky M."/>
            <person name="Guigo R."/>
            <person name="Alvarado L."/>
            <person name="Berlin A."/>
            <person name="Borenstein D."/>
            <person name="Chen Z."/>
            <person name="Engels R."/>
            <person name="Freedman E."/>
            <person name="Gellesch M."/>
            <person name="Goldberg J."/>
            <person name="Griggs A."/>
            <person name="Gujja S."/>
            <person name="Heiman D."/>
            <person name="Hepburn T."/>
            <person name="Howarth C."/>
            <person name="Jen D."/>
            <person name="Larson L."/>
            <person name="Lewis B."/>
            <person name="Mehta T."/>
            <person name="Park D."/>
            <person name="Pearson M."/>
            <person name="Roberts A."/>
            <person name="Saif S."/>
            <person name="Shenoy N."/>
            <person name="Sisk P."/>
            <person name="Stolte C."/>
            <person name="Sykes S."/>
            <person name="Walk T."/>
            <person name="White J."/>
            <person name="Yandava C."/>
            <person name="Burger G."/>
            <person name="Gray M.W."/>
            <person name="Holland P.W.H."/>
            <person name="King N."/>
            <person name="Lang F.B.F."/>
            <person name="Roger A.J."/>
            <person name="Ruiz-Trillo I."/>
            <person name="Lander E."/>
            <person name="Nusbaum C."/>
        </authorList>
    </citation>
    <scope>NUCLEOTIDE SEQUENCE [LARGE SCALE GENOMIC DNA]</scope>
    <source>
        <strain evidence="7 8">ATCC 38327</strain>
    </source>
</reference>
<sequence>MPQIYIPLSSRNPRNLVLLELQGTLEGSGDDSSNTSFAGEALGTIRFSDTPTDSTPELIIGHHRLHGKLVTCAKPFAVLQKSSTADVSLSTEWHVLGIVRHRYLFKSRPHNVI</sequence>
<gene>
    <name evidence="7" type="ORF">AMAG_06424</name>
</gene>
<dbReference type="InterPro" id="IPR018607">
    <property type="entry name" value="Ctf8"/>
</dbReference>
<dbReference type="VEuPathDB" id="FungiDB:AMAG_06424"/>
<keyword evidence="8" id="KW-1185">Reference proteome</keyword>
<evidence type="ECO:0000256" key="4">
    <source>
        <dbReference type="ARBA" id="ARBA00023242"/>
    </source>
</evidence>
<dbReference type="EMBL" id="GG745338">
    <property type="protein sequence ID" value="KNE61611.1"/>
    <property type="molecule type" value="Genomic_DNA"/>
</dbReference>
<dbReference type="Proteomes" id="UP000054350">
    <property type="component" value="Unassembled WGS sequence"/>
</dbReference>
<evidence type="ECO:0000313" key="7">
    <source>
        <dbReference type="EMBL" id="KNE61611.1"/>
    </source>
</evidence>
<name>A0A0L0SGG9_ALLM3</name>
<accession>A0A0L0SGG9</accession>
<reference evidence="7 8" key="1">
    <citation type="submission" date="2009-11" db="EMBL/GenBank/DDBJ databases">
        <title>Annotation of Allomyces macrogynus ATCC 38327.</title>
        <authorList>
            <consortium name="The Broad Institute Genome Sequencing Platform"/>
            <person name="Russ C."/>
            <person name="Cuomo C."/>
            <person name="Burger G."/>
            <person name="Gray M.W."/>
            <person name="Holland P.W.H."/>
            <person name="King N."/>
            <person name="Lang F.B.F."/>
            <person name="Roger A.J."/>
            <person name="Ruiz-Trillo I."/>
            <person name="Young S.K."/>
            <person name="Zeng Q."/>
            <person name="Gargeya S."/>
            <person name="Fitzgerald M."/>
            <person name="Haas B."/>
            <person name="Abouelleil A."/>
            <person name="Alvarado L."/>
            <person name="Arachchi H.M."/>
            <person name="Berlin A."/>
            <person name="Chapman S.B."/>
            <person name="Gearin G."/>
            <person name="Goldberg J."/>
            <person name="Griggs A."/>
            <person name="Gujja S."/>
            <person name="Hansen M."/>
            <person name="Heiman D."/>
            <person name="Howarth C."/>
            <person name="Larimer J."/>
            <person name="Lui A."/>
            <person name="MacDonald P.J.P."/>
            <person name="McCowen C."/>
            <person name="Montmayeur A."/>
            <person name="Murphy C."/>
            <person name="Neiman D."/>
            <person name="Pearson M."/>
            <person name="Priest M."/>
            <person name="Roberts A."/>
            <person name="Saif S."/>
            <person name="Shea T."/>
            <person name="Sisk P."/>
            <person name="Stolte C."/>
            <person name="Sykes S."/>
            <person name="Wortman J."/>
            <person name="Nusbaum C."/>
            <person name="Birren B."/>
        </authorList>
    </citation>
    <scope>NUCLEOTIDE SEQUENCE [LARGE SCALE GENOMIC DNA]</scope>
    <source>
        <strain evidence="7 8">ATCC 38327</strain>
    </source>
</reference>